<dbReference type="AlphaFoldDB" id="A0A2K1DX93"/>
<feature type="signal peptide" evidence="1">
    <location>
        <begin position="1"/>
        <end position="19"/>
    </location>
</feature>
<dbReference type="RefSeq" id="WP_103052530.1">
    <property type="nucleotide sequence ID" value="NZ_POWF01000007.1"/>
</dbReference>
<keyword evidence="1" id="KW-0732">Signal</keyword>
<dbReference type="EMBL" id="POWF01000007">
    <property type="protein sequence ID" value="PNQ72651.1"/>
    <property type="molecule type" value="Genomic_DNA"/>
</dbReference>
<sequence>MKKILFLFGILFLFLNCQNDDDNQENSLIPEEACDMQFDDLGLTEANALITVDNYYENLEVTWTAKYSEKTLELSYERICGEECIGKDVYVFKKINDCIKYEYYYNTYTILMTPTVTSIKEVFSEHDFIIQEYIPNEKLVGRLIGEYGGITENIDFWIDFTTDDFFIEEVPNYISFQNCLNNQLPLVIDVNNDGTNDFKFTYYDELLDGSSSSDNRWISKLSSYVNIEGTNSNNVILCNEFDGIYRGAGISPSELPFSSDEFTTSSDSYLSIYYVDFVHEDNYPYKQYNFWTSRDGDAFYTSNLSNFHYIIKMILNGEPHYGYINFSILGNDCEIIIHETYLNPTPNEHIVIE</sequence>
<gene>
    <name evidence="2" type="ORF">C1T31_10920</name>
</gene>
<dbReference type="OrthoDB" id="1203170at2"/>
<keyword evidence="3" id="KW-1185">Reference proteome</keyword>
<reference evidence="2 3" key="1">
    <citation type="submission" date="2018-01" db="EMBL/GenBank/DDBJ databases">
        <title>The draft genome of Hanstruepera neustonica JCM19743.</title>
        <authorList>
            <person name="He R.-H."/>
            <person name="Du Z.-J."/>
        </authorList>
    </citation>
    <scope>NUCLEOTIDE SEQUENCE [LARGE SCALE GENOMIC DNA]</scope>
    <source>
        <strain evidence="2 3">JCM19743</strain>
    </source>
</reference>
<name>A0A2K1DX93_9FLAO</name>
<evidence type="ECO:0000313" key="3">
    <source>
        <dbReference type="Proteomes" id="UP000236641"/>
    </source>
</evidence>
<dbReference type="Proteomes" id="UP000236641">
    <property type="component" value="Unassembled WGS sequence"/>
</dbReference>
<comment type="caution">
    <text evidence="2">The sequence shown here is derived from an EMBL/GenBank/DDBJ whole genome shotgun (WGS) entry which is preliminary data.</text>
</comment>
<protein>
    <submittedName>
        <fullName evidence="2">Uncharacterized protein</fullName>
    </submittedName>
</protein>
<evidence type="ECO:0000256" key="1">
    <source>
        <dbReference type="SAM" id="SignalP"/>
    </source>
</evidence>
<evidence type="ECO:0000313" key="2">
    <source>
        <dbReference type="EMBL" id="PNQ72651.1"/>
    </source>
</evidence>
<feature type="chain" id="PRO_5014337711" evidence="1">
    <location>
        <begin position="20"/>
        <end position="353"/>
    </location>
</feature>
<organism evidence="2 3">
    <name type="scientific">Hanstruepera neustonica</name>
    <dbReference type="NCBI Taxonomy" id="1445657"/>
    <lineage>
        <taxon>Bacteria</taxon>
        <taxon>Pseudomonadati</taxon>
        <taxon>Bacteroidota</taxon>
        <taxon>Flavobacteriia</taxon>
        <taxon>Flavobacteriales</taxon>
        <taxon>Flavobacteriaceae</taxon>
        <taxon>Hanstruepera</taxon>
    </lineage>
</organism>
<accession>A0A2K1DX93</accession>
<proteinExistence type="predicted"/>